<proteinExistence type="predicted"/>
<dbReference type="STRING" id="314256.OG2516_13766"/>
<keyword evidence="2" id="KW-0808">Transferase</keyword>
<dbReference type="EC" id="2.1.2.11" evidence="2"/>
<keyword evidence="3" id="KW-1185">Reference proteome</keyword>
<dbReference type="GO" id="GO:0003864">
    <property type="term" value="F:3-methyl-2-oxobutanoate hydroxymethyltransferase activity"/>
    <property type="evidence" value="ECO:0007669"/>
    <property type="project" value="UniProtKB-EC"/>
</dbReference>
<feature type="signal peptide" evidence="1">
    <location>
        <begin position="1"/>
        <end position="19"/>
    </location>
</feature>
<dbReference type="RefSeq" id="WP_007256269.1">
    <property type="nucleotide sequence ID" value="NZ_CH724108.1"/>
</dbReference>
<protein>
    <submittedName>
        <fullName evidence="2">3-methyl-2-oxobutanoate hydroxymethyltransferase</fullName>
        <ecNumber evidence="2">2.1.2.11</ecNumber>
    </submittedName>
</protein>
<reference evidence="2 3" key="1">
    <citation type="journal article" date="2010" name="J. Bacteriol.">
        <title>Genome sequences of Oceanicola granulosus HTCC2516(T) and Oceanicola batsensis HTCC2597(TDelta).</title>
        <authorList>
            <person name="Thrash J.C."/>
            <person name="Cho J.C."/>
            <person name="Vergin K.L."/>
            <person name="Giovannoni S.J."/>
        </authorList>
    </citation>
    <scope>NUCLEOTIDE SEQUENCE [LARGE SCALE GENOMIC DNA]</scope>
    <source>
        <strain evidence="3">ATCC BAA-861 / DSM 15982 / KCTC 12143 / HTCC2516</strain>
    </source>
</reference>
<sequence length="46" mass="4704">MTRTLTAALGIALTLSACAPAPGEIFSSRNAFSPVSVPDFRGGPVR</sequence>
<dbReference type="Proteomes" id="UP000003635">
    <property type="component" value="Unassembled WGS sequence"/>
</dbReference>
<dbReference type="AlphaFoldDB" id="Q2CDZ4"/>
<dbReference type="GO" id="GO:0008168">
    <property type="term" value="F:methyltransferase activity"/>
    <property type="evidence" value="ECO:0007669"/>
    <property type="project" value="UniProtKB-KW"/>
</dbReference>
<evidence type="ECO:0000313" key="3">
    <source>
        <dbReference type="Proteomes" id="UP000003635"/>
    </source>
</evidence>
<feature type="chain" id="PRO_5004207489" evidence="1">
    <location>
        <begin position="20"/>
        <end position="46"/>
    </location>
</feature>
<dbReference type="PROSITE" id="PS51257">
    <property type="entry name" value="PROKAR_LIPOPROTEIN"/>
    <property type="match status" value="1"/>
</dbReference>
<dbReference type="GO" id="GO:0032259">
    <property type="term" value="P:methylation"/>
    <property type="evidence" value="ECO:0007669"/>
    <property type="project" value="UniProtKB-KW"/>
</dbReference>
<organism evidence="2 3">
    <name type="scientific">Oceanicola granulosus (strain ATCC BAA-861 / DSM 15982 / KCTC 12143 / HTCC2516)</name>
    <dbReference type="NCBI Taxonomy" id="314256"/>
    <lineage>
        <taxon>Bacteria</taxon>
        <taxon>Pseudomonadati</taxon>
        <taxon>Pseudomonadota</taxon>
        <taxon>Alphaproteobacteria</taxon>
        <taxon>Rhodobacterales</taxon>
        <taxon>Roseobacteraceae</taxon>
        <taxon>Oceanicola</taxon>
    </lineage>
</organism>
<keyword evidence="1" id="KW-0732">Signal</keyword>
<dbReference type="EMBL" id="AAOT01000020">
    <property type="protein sequence ID" value="EAR50944.1"/>
    <property type="molecule type" value="Genomic_DNA"/>
</dbReference>
<keyword evidence="2" id="KW-0489">Methyltransferase</keyword>
<evidence type="ECO:0000256" key="1">
    <source>
        <dbReference type="SAM" id="SignalP"/>
    </source>
</evidence>
<gene>
    <name evidence="2" type="ORF">OG2516_13766</name>
</gene>
<dbReference type="HOGENOM" id="CLU_3186508_0_0_5"/>
<name>Q2CDZ4_OCEGH</name>
<evidence type="ECO:0000313" key="2">
    <source>
        <dbReference type="EMBL" id="EAR50944.1"/>
    </source>
</evidence>
<comment type="caution">
    <text evidence="2">The sequence shown here is derived from an EMBL/GenBank/DDBJ whole genome shotgun (WGS) entry which is preliminary data.</text>
</comment>
<accession>Q2CDZ4</accession>